<evidence type="ECO:0000313" key="4">
    <source>
        <dbReference type="Proteomes" id="UP000186878"/>
    </source>
</evidence>
<dbReference type="OrthoDB" id="9765158at2"/>
<dbReference type="SMART" id="SM00257">
    <property type="entry name" value="LysM"/>
    <property type="match status" value="1"/>
</dbReference>
<dbReference type="PROSITE" id="PS51782">
    <property type="entry name" value="LYSM"/>
    <property type="match status" value="1"/>
</dbReference>
<dbReference type="Pfam" id="PF01476">
    <property type="entry name" value="LysM"/>
    <property type="match status" value="1"/>
</dbReference>
<reference evidence="3 4" key="1">
    <citation type="submission" date="2016-12" db="EMBL/GenBank/DDBJ databases">
        <title>Draft genome sequences of strains Salinicola socius SMB35, Salinicola sp. MH3R3-1 and Chromohalobacter sp. SMB17 from the Verkhnekamsk potash mining region of Russia.</title>
        <authorList>
            <person name="Mavrodi D.V."/>
            <person name="Olsson B.E."/>
            <person name="Korsakova E.S."/>
            <person name="Pyankova A."/>
            <person name="Mavrodi O.V."/>
            <person name="Plotnikova E.G."/>
        </authorList>
    </citation>
    <scope>NUCLEOTIDE SEQUENCE [LARGE SCALE GENOMIC DNA]</scope>
    <source>
        <strain evidence="3 4">SMB35</strain>
    </source>
</reference>
<dbReference type="AlphaFoldDB" id="A0A1Q8STM7"/>
<dbReference type="STRING" id="404433.BTW07_08350"/>
<sequence>MISLEGWRARRPRCRGVAARLLMSGGLALLAALPTSAWALSAQADSPSARSTSLSLRADAPASYTVRQGDTLWGIAARFLEAPWRWQELWQRNPQIGSPRSLYPGDVISLTTRAGTPGLSLERGRGQPVRLSPGVRRVPTRQAVPGLPLARIKVFLEAYQIVDPGVLEGAPTVVAGQAQRLLSGAGDRLYAHGSLPAVGATLGVYRPGNDYRSPAASDDLANRSITGSTPRSTPRSTTTSTTTSTATSTATSKATSTNTPAQRSLGLELRRLGHVRVSRNVGDVGELEVLDAVQEIRNGDYLLALDEGGIATRFLPRAPETPVVATILSVPHGVRFIGRHDVVAIDRGRADGLETGHVLQVMRQGERVHDDSRDDWVTLPDTEAGAVMVFRVFDHLSYALVMRTSQVLAVGDQLVVPRDLRETLASGGAF</sequence>
<dbReference type="InterPro" id="IPR036779">
    <property type="entry name" value="LysM_dom_sf"/>
</dbReference>
<evidence type="ECO:0000313" key="3">
    <source>
        <dbReference type="EMBL" id="OLO04791.1"/>
    </source>
</evidence>
<dbReference type="Gene3D" id="3.10.350.10">
    <property type="entry name" value="LysM domain"/>
    <property type="match status" value="1"/>
</dbReference>
<dbReference type="RefSeq" id="WP_075569689.1">
    <property type="nucleotide sequence ID" value="NZ_MSDO01000009.1"/>
</dbReference>
<feature type="compositionally biased region" description="Low complexity" evidence="1">
    <location>
        <begin position="223"/>
        <end position="260"/>
    </location>
</feature>
<dbReference type="InterPro" id="IPR018392">
    <property type="entry name" value="LysM"/>
</dbReference>
<evidence type="ECO:0000259" key="2">
    <source>
        <dbReference type="PROSITE" id="PS51782"/>
    </source>
</evidence>
<proteinExistence type="predicted"/>
<comment type="caution">
    <text evidence="3">The sequence shown here is derived from an EMBL/GenBank/DDBJ whole genome shotgun (WGS) entry which is preliminary data.</text>
</comment>
<evidence type="ECO:0000256" key="1">
    <source>
        <dbReference type="SAM" id="MobiDB-lite"/>
    </source>
</evidence>
<name>A0A1Q8STM7_9GAMM</name>
<dbReference type="SUPFAM" id="SSF54106">
    <property type="entry name" value="LysM domain"/>
    <property type="match status" value="1"/>
</dbReference>
<keyword evidence="4" id="KW-1185">Reference proteome</keyword>
<dbReference type="PANTHER" id="PTHR34700">
    <property type="entry name" value="POTASSIUM BINDING PROTEIN KBP"/>
    <property type="match status" value="1"/>
</dbReference>
<dbReference type="EMBL" id="MSDO01000009">
    <property type="protein sequence ID" value="OLO04791.1"/>
    <property type="molecule type" value="Genomic_DNA"/>
</dbReference>
<dbReference type="CDD" id="cd00118">
    <property type="entry name" value="LysM"/>
    <property type="match status" value="1"/>
</dbReference>
<gene>
    <name evidence="3" type="ORF">BTW07_08350</name>
</gene>
<accession>A0A1Q8STM7</accession>
<dbReference type="Proteomes" id="UP000186878">
    <property type="component" value="Unassembled WGS sequence"/>
</dbReference>
<feature type="region of interest" description="Disordered" evidence="1">
    <location>
        <begin position="213"/>
        <end position="264"/>
    </location>
</feature>
<feature type="domain" description="LysM" evidence="2">
    <location>
        <begin position="62"/>
        <end position="110"/>
    </location>
</feature>
<organism evidence="3 4">
    <name type="scientific">Salinicola socius</name>
    <dbReference type="NCBI Taxonomy" id="404433"/>
    <lineage>
        <taxon>Bacteria</taxon>
        <taxon>Pseudomonadati</taxon>
        <taxon>Pseudomonadota</taxon>
        <taxon>Gammaproteobacteria</taxon>
        <taxon>Oceanospirillales</taxon>
        <taxon>Halomonadaceae</taxon>
        <taxon>Salinicola</taxon>
    </lineage>
</organism>
<dbReference type="InterPro" id="IPR052196">
    <property type="entry name" value="Bact_Kbp"/>
</dbReference>
<dbReference type="PANTHER" id="PTHR34700:SF4">
    <property type="entry name" value="PHAGE-LIKE ELEMENT PBSX PROTEIN XKDP"/>
    <property type="match status" value="1"/>
</dbReference>
<protein>
    <recommendedName>
        <fullName evidence="2">LysM domain-containing protein</fullName>
    </recommendedName>
</protein>